<keyword evidence="1" id="KW-1133">Transmembrane helix</keyword>
<feature type="transmembrane region" description="Helical" evidence="1">
    <location>
        <begin position="7"/>
        <end position="25"/>
    </location>
</feature>
<dbReference type="Proteomes" id="UP000366872">
    <property type="component" value="Unassembled WGS sequence"/>
</dbReference>
<protein>
    <submittedName>
        <fullName evidence="2">Uncharacterized protein</fullName>
    </submittedName>
</protein>
<evidence type="ECO:0000256" key="1">
    <source>
        <dbReference type="SAM" id="Phobius"/>
    </source>
</evidence>
<accession>A0A6C2U4D8</accession>
<proteinExistence type="predicted"/>
<feature type="transmembrane region" description="Helical" evidence="1">
    <location>
        <begin position="55"/>
        <end position="72"/>
    </location>
</feature>
<name>A0A6C2U4D8_PONDE</name>
<organism evidence="2 3">
    <name type="scientific">Pontiella desulfatans</name>
    <dbReference type="NCBI Taxonomy" id="2750659"/>
    <lineage>
        <taxon>Bacteria</taxon>
        <taxon>Pseudomonadati</taxon>
        <taxon>Kiritimatiellota</taxon>
        <taxon>Kiritimatiellia</taxon>
        <taxon>Kiritimatiellales</taxon>
        <taxon>Pontiellaceae</taxon>
        <taxon>Pontiella</taxon>
    </lineage>
</organism>
<dbReference type="EMBL" id="CAAHFG010000002">
    <property type="protein sequence ID" value="VGO14928.1"/>
    <property type="molecule type" value="Genomic_DNA"/>
</dbReference>
<reference evidence="2 3" key="1">
    <citation type="submission" date="2019-04" db="EMBL/GenBank/DDBJ databases">
        <authorList>
            <person name="Van Vliet M D."/>
        </authorList>
    </citation>
    <scope>NUCLEOTIDE SEQUENCE [LARGE SCALE GENOMIC DNA]</scope>
    <source>
        <strain evidence="2 3">F1</strain>
    </source>
</reference>
<gene>
    <name evidence="2" type="ORF">PDESU_03498</name>
</gene>
<keyword evidence="3" id="KW-1185">Reference proteome</keyword>
<dbReference type="AlphaFoldDB" id="A0A6C2U4D8"/>
<keyword evidence="1" id="KW-0812">Transmembrane</keyword>
<sequence>MKAHTASLINAVILIGFGLWAYLGSETPSKTALIPVGFGAVILSLYKGVKNEDKIVAHVAVLLTLVILAGLVKPLTAAMGRSDGLATVRVSVMIVSTLFALFFFIKSFVDVRRARKLAAQE</sequence>
<dbReference type="RefSeq" id="WP_136080547.1">
    <property type="nucleotide sequence ID" value="NZ_CAAHFG010000002.1"/>
</dbReference>
<evidence type="ECO:0000313" key="2">
    <source>
        <dbReference type="EMBL" id="VGO14928.1"/>
    </source>
</evidence>
<feature type="transmembrane region" description="Helical" evidence="1">
    <location>
        <begin position="84"/>
        <end position="105"/>
    </location>
</feature>
<feature type="transmembrane region" description="Helical" evidence="1">
    <location>
        <begin position="31"/>
        <end position="48"/>
    </location>
</feature>
<keyword evidence="1" id="KW-0472">Membrane</keyword>
<evidence type="ECO:0000313" key="3">
    <source>
        <dbReference type="Proteomes" id="UP000366872"/>
    </source>
</evidence>